<evidence type="ECO:0000313" key="3">
    <source>
        <dbReference type="Proteomes" id="UP001165083"/>
    </source>
</evidence>
<keyword evidence="3" id="KW-1185">Reference proteome</keyword>
<protein>
    <submittedName>
        <fullName evidence="2">Unnamed protein product</fullName>
    </submittedName>
</protein>
<organism evidence="2 3">
    <name type="scientific">Phytophthora lilii</name>
    <dbReference type="NCBI Taxonomy" id="2077276"/>
    <lineage>
        <taxon>Eukaryota</taxon>
        <taxon>Sar</taxon>
        <taxon>Stramenopiles</taxon>
        <taxon>Oomycota</taxon>
        <taxon>Peronosporomycetes</taxon>
        <taxon>Peronosporales</taxon>
        <taxon>Peronosporaceae</taxon>
        <taxon>Phytophthora</taxon>
    </lineage>
</organism>
<name>A0A9W6X511_9STRA</name>
<evidence type="ECO:0000313" key="2">
    <source>
        <dbReference type="EMBL" id="GMF31841.1"/>
    </source>
</evidence>
<dbReference type="InterPro" id="IPR012337">
    <property type="entry name" value="RNaseH-like_sf"/>
</dbReference>
<gene>
    <name evidence="2" type="ORF">Plil01_001361700</name>
</gene>
<dbReference type="Proteomes" id="UP001165083">
    <property type="component" value="Unassembled WGS sequence"/>
</dbReference>
<feature type="domain" description="Integrase catalytic" evidence="1">
    <location>
        <begin position="1"/>
        <end position="94"/>
    </location>
</feature>
<dbReference type="InterPro" id="IPR001584">
    <property type="entry name" value="Integrase_cat-core"/>
</dbReference>
<reference evidence="2" key="1">
    <citation type="submission" date="2023-04" db="EMBL/GenBank/DDBJ databases">
        <title>Phytophthora lilii NBRC 32176.</title>
        <authorList>
            <person name="Ichikawa N."/>
            <person name="Sato H."/>
            <person name="Tonouchi N."/>
        </authorList>
    </citation>
    <scope>NUCLEOTIDE SEQUENCE</scope>
    <source>
        <strain evidence="2">NBRC 32176</strain>
    </source>
</reference>
<dbReference type="GO" id="GO:0003676">
    <property type="term" value="F:nucleic acid binding"/>
    <property type="evidence" value="ECO:0007669"/>
    <property type="project" value="InterPro"/>
</dbReference>
<proteinExistence type="predicted"/>
<dbReference type="PROSITE" id="PS50994">
    <property type="entry name" value="INTEGRASE"/>
    <property type="match status" value="1"/>
</dbReference>
<evidence type="ECO:0000259" key="1">
    <source>
        <dbReference type="PROSITE" id="PS50994"/>
    </source>
</evidence>
<comment type="caution">
    <text evidence="2">The sequence shown here is derived from an EMBL/GenBank/DDBJ whole genome shotgun (WGS) entry which is preliminary data.</text>
</comment>
<dbReference type="GO" id="GO:0015074">
    <property type="term" value="P:DNA integration"/>
    <property type="evidence" value="ECO:0007669"/>
    <property type="project" value="InterPro"/>
</dbReference>
<sequence length="121" mass="14121">MNAKAQEFLKSKKIEHFNNEPGDHGTMGKIERFNRTVKQRLTKMSPKRITQKLVTHNQAEAEKMENEPDLGRNVRYRFKKLTIDKEAARWSKAVYAIVGMDGYRVEIRSKNGHTLYKSPND</sequence>
<dbReference type="OrthoDB" id="6621683at2759"/>
<dbReference type="AlphaFoldDB" id="A0A9W6X511"/>
<dbReference type="EMBL" id="BSXW01000937">
    <property type="protein sequence ID" value="GMF31841.1"/>
    <property type="molecule type" value="Genomic_DNA"/>
</dbReference>
<dbReference type="Gene3D" id="3.30.420.10">
    <property type="entry name" value="Ribonuclease H-like superfamily/Ribonuclease H"/>
    <property type="match status" value="1"/>
</dbReference>
<dbReference type="InterPro" id="IPR036397">
    <property type="entry name" value="RNaseH_sf"/>
</dbReference>
<dbReference type="SUPFAM" id="SSF53098">
    <property type="entry name" value="Ribonuclease H-like"/>
    <property type="match status" value="1"/>
</dbReference>
<accession>A0A9W6X511</accession>